<dbReference type="PRINTS" id="PR00862">
    <property type="entry name" value="PROLIGOPTASE"/>
</dbReference>
<dbReference type="Gene3D" id="3.40.50.1820">
    <property type="entry name" value="alpha/beta hydrolase"/>
    <property type="match status" value="1"/>
</dbReference>
<name>A0A158P8L1_ANGCA</name>
<evidence type="ECO:0000256" key="1">
    <source>
        <dbReference type="ARBA" id="ARBA00005228"/>
    </source>
</evidence>
<evidence type="ECO:0000313" key="7">
    <source>
        <dbReference type="WBParaSite" id="ACAC_0000720901-mRNA-1"/>
    </source>
</evidence>
<evidence type="ECO:0000313" key="6">
    <source>
        <dbReference type="Proteomes" id="UP000035642"/>
    </source>
</evidence>
<dbReference type="PANTHER" id="PTHR42776">
    <property type="entry name" value="SERINE PEPTIDASE S9 FAMILY MEMBER"/>
    <property type="match status" value="1"/>
</dbReference>
<evidence type="ECO:0000259" key="5">
    <source>
        <dbReference type="Pfam" id="PF00326"/>
    </source>
</evidence>
<dbReference type="STRING" id="6313.A0A158P8L1"/>
<dbReference type="GO" id="GO:0006508">
    <property type="term" value="P:proteolysis"/>
    <property type="evidence" value="ECO:0007669"/>
    <property type="project" value="UniProtKB-KW"/>
</dbReference>
<feature type="signal peptide" evidence="4">
    <location>
        <begin position="1"/>
        <end position="17"/>
    </location>
</feature>
<dbReference type="Proteomes" id="UP000035642">
    <property type="component" value="Unassembled WGS sequence"/>
</dbReference>
<feature type="domain" description="Peptidase S9 prolyl oligopeptidase catalytic" evidence="5">
    <location>
        <begin position="288"/>
        <end position="481"/>
    </location>
</feature>
<dbReference type="GO" id="GO:0004252">
    <property type="term" value="F:serine-type endopeptidase activity"/>
    <property type="evidence" value="ECO:0007669"/>
    <property type="project" value="UniProtKB-UniRule"/>
</dbReference>
<keyword evidence="6" id="KW-1185">Reference proteome</keyword>
<organism evidence="6 7">
    <name type="scientific">Angiostrongylus cantonensis</name>
    <name type="common">Rat lungworm</name>
    <dbReference type="NCBI Taxonomy" id="6313"/>
    <lineage>
        <taxon>Eukaryota</taxon>
        <taxon>Metazoa</taxon>
        <taxon>Ecdysozoa</taxon>
        <taxon>Nematoda</taxon>
        <taxon>Chromadorea</taxon>
        <taxon>Rhabditida</taxon>
        <taxon>Rhabditina</taxon>
        <taxon>Rhabditomorpha</taxon>
        <taxon>Strongyloidea</taxon>
        <taxon>Metastrongylidae</taxon>
        <taxon>Angiostrongylus</taxon>
    </lineage>
</organism>
<comment type="similarity">
    <text evidence="1 3">Belongs to the peptidase S9A family.</text>
</comment>
<dbReference type="SUPFAM" id="SSF82171">
    <property type="entry name" value="DPP6 N-terminal domain-like"/>
    <property type="match status" value="1"/>
</dbReference>
<dbReference type="PANTHER" id="PTHR42776:SF27">
    <property type="entry name" value="DIPEPTIDYL PEPTIDASE FAMILY MEMBER 6"/>
    <property type="match status" value="1"/>
</dbReference>
<evidence type="ECO:0000256" key="4">
    <source>
        <dbReference type="SAM" id="SignalP"/>
    </source>
</evidence>
<dbReference type="WBParaSite" id="ACAC_0000720901-mRNA-1">
    <property type="protein sequence ID" value="ACAC_0000720901-mRNA-1"/>
    <property type="gene ID" value="ACAC_0000720901"/>
</dbReference>
<feature type="chain" id="PRO_5007630110" description="Prolyl endopeptidase" evidence="4">
    <location>
        <begin position="18"/>
        <end position="504"/>
    </location>
</feature>
<dbReference type="Pfam" id="PF00326">
    <property type="entry name" value="Peptidase_S9"/>
    <property type="match status" value="1"/>
</dbReference>
<keyword evidence="2 3" id="KW-0378">Hydrolase</keyword>
<evidence type="ECO:0000256" key="3">
    <source>
        <dbReference type="RuleBase" id="RU368024"/>
    </source>
</evidence>
<proteinExistence type="inferred from homology"/>
<dbReference type="AlphaFoldDB" id="A0A158P8L1"/>
<dbReference type="InterPro" id="IPR002470">
    <property type="entry name" value="Peptidase_S9A"/>
</dbReference>
<sequence length="504" mass="57123">MLFLLLIIPLACSPATIIPRKLLFSDPKYSIFSLSPNGRFLGYIAPDNNGVKNVFLRCISCNYTRQVTFEERDDVLGKENLSYEYQERFHDVYSFDLMTDSLTLILKNNRFPMFVVDNDLDIRLAAQEQPDGSLMYFRPVKFDKSNEHMYWLWSDDTSDLGALVKFPFDVPENREVLYTATRAQISTILFHPTDKTLLAITEAEFLFNNRPELKAYKLNNQIGFDFKTRDNMVLQAYLSLPPEISLRRPQDVPIADRGYAELGMLPIKPQKLIVNVHGGPKTRDSYGFSPMNAWLTNRGYAVLQVNFRGSTGFGKRLTNAGDGEWSRKMHFDILDSVDFAIAKGITNRSSVAIIGGSYGGYETLAALTFTPDVFACGVDIVGPSNLVTLIQTVPPYWKGYHMELVRMLGDDIVSEEGRQSLAARSPLFFADRVKKPLMILQGANDPRVKQQESDQFVEALKKNNIPVSYILYPDEGHGFRKVIFYSIPLLTLTLSVLLEKVLCC</sequence>
<dbReference type="InterPro" id="IPR029058">
    <property type="entry name" value="AB_hydrolase_fold"/>
</dbReference>
<dbReference type="EC" id="3.4.21.-" evidence="3"/>
<evidence type="ECO:0000256" key="2">
    <source>
        <dbReference type="ARBA" id="ARBA00022801"/>
    </source>
</evidence>
<dbReference type="InterPro" id="IPR001375">
    <property type="entry name" value="Peptidase_S9_cat"/>
</dbReference>
<protein>
    <recommendedName>
        <fullName evidence="3">Prolyl endopeptidase</fullName>
        <ecNumber evidence="3">3.4.21.-</ecNumber>
    </recommendedName>
</protein>
<accession>A0A158P8L1</accession>
<reference evidence="6" key="1">
    <citation type="submission" date="2012-09" db="EMBL/GenBank/DDBJ databases">
        <authorList>
            <person name="Martin A.A."/>
        </authorList>
    </citation>
    <scope>NUCLEOTIDE SEQUENCE</scope>
</reference>
<keyword evidence="4" id="KW-0732">Signal</keyword>
<keyword evidence="3" id="KW-0645">Protease</keyword>
<dbReference type="SUPFAM" id="SSF53474">
    <property type="entry name" value="alpha/beta-Hydrolases"/>
    <property type="match status" value="1"/>
</dbReference>
<reference evidence="7" key="2">
    <citation type="submission" date="2016-04" db="UniProtKB">
        <authorList>
            <consortium name="WormBaseParasite"/>
        </authorList>
    </citation>
    <scope>IDENTIFICATION</scope>
</reference>
<keyword evidence="3" id="KW-0720">Serine protease</keyword>